<dbReference type="PATRIC" id="fig|1218506.3.peg.1757"/>
<comment type="caution">
    <text evidence="1">The sequence shown here is derived from an EMBL/GenBank/DDBJ whole genome shotgun (WGS) entry which is preliminary data.</text>
</comment>
<evidence type="ECO:0000313" key="2">
    <source>
        <dbReference type="Proteomes" id="UP000033612"/>
    </source>
</evidence>
<dbReference type="HOGENOM" id="CLU_181401_0_1_9"/>
<accession>A0A0F4L9I8</accession>
<dbReference type="AlphaFoldDB" id="A0A0F4L9I8"/>
<protein>
    <recommendedName>
        <fullName evidence="3">DUF2922 domain-containing protein</fullName>
    </recommendedName>
</protein>
<sequence length="82" mass="8796">MVTKTKTLQLVFLNGANKKVNLSLPDAAANLAGTEVKNAMETIANAKAFAQEGVDLYKTPQSASYVERTVTSLFDNTQGQSM</sequence>
<gene>
    <name evidence="1" type="ORF">JF75_16760</name>
</gene>
<evidence type="ECO:0000313" key="1">
    <source>
        <dbReference type="EMBL" id="KJY55492.1"/>
    </source>
</evidence>
<dbReference type="Proteomes" id="UP000033612">
    <property type="component" value="Unassembled WGS sequence"/>
</dbReference>
<reference evidence="1 2" key="1">
    <citation type="submission" date="2015-01" db="EMBL/GenBank/DDBJ databases">
        <title>Comparative genomics of the lactic acid bacteria isolated from the honey bee gut.</title>
        <authorList>
            <person name="Ellegaard K.M."/>
            <person name="Tamarit D."/>
            <person name="Javelind E."/>
            <person name="Olofsson T."/>
            <person name="Andersson S.G."/>
            <person name="Vasquez A."/>
        </authorList>
    </citation>
    <scope>NUCLEOTIDE SEQUENCE [LARGE SCALE GENOMIC DNA]</scope>
    <source>
        <strain evidence="1 2">Hma2</strain>
    </source>
</reference>
<dbReference type="EMBL" id="JXLH01000024">
    <property type="protein sequence ID" value="KJY55492.1"/>
    <property type="molecule type" value="Genomic_DNA"/>
</dbReference>
<proteinExistence type="predicted"/>
<name>A0A0F4L9I8_9LACO</name>
<evidence type="ECO:0008006" key="3">
    <source>
        <dbReference type="Google" id="ProtNLM"/>
    </source>
</evidence>
<dbReference type="STRING" id="1218506.JF75_16760"/>
<dbReference type="Pfam" id="PF11148">
    <property type="entry name" value="DUF2922"/>
    <property type="match status" value="1"/>
</dbReference>
<dbReference type="RefSeq" id="WP_046332993.1">
    <property type="nucleotide sequence ID" value="NZ_JBHTBO010000003.1"/>
</dbReference>
<keyword evidence="2" id="KW-1185">Reference proteome</keyword>
<dbReference type="InterPro" id="IPR021321">
    <property type="entry name" value="DUF2922"/>
</dbReference>
<dbReference type="OrthoDB" id="2323347at2"/>
<organism evidence="1 2">
    <name type="scientific">Lactobacillus kimbladii</name>
    <dbReference type="NCBI Taxonomy" id="1218506"/>
    <lineage>
        <taxon>Bacteria</taxon>
        <taxon>Bacillati</taxon>
        <taxon>Bacillota</taxon>
        <taxon>Bacilli</taxon>
        <taxon>Lactobacillales</taxon>
        <taxon>Lactobacillaceae</taxon>
        <taxon>Lactobacillus</taxon>
    </lineage>
</organism>